<evidence type="ECO:0000313" key="5">
    <source>
        <dbReference type="EMBL" id="CDO91290.1"/>
    </source>
</evidence>
<protein>
    <submittedName>
        <fullName evidence="5">Putative DNA-binding protein</fullName>
    </submittedName>
    <submittedName>
        <fullName evidence="6">Secretion protein</fullName>
    </submittedName>
</protein>
<evidence type="ECO:0000256" key="1">
    <source>
        <dbReference type="ARBA" id="ARBA00004496"/>
    </source>
</evidence>
<keyword evidence="4" id="KW-0143">Chaperone</keyword>
<proteinExistence type="inferred from homology"/>
<keyword evidence="7" id="KW-1185">Reference proteome</keyword>
<dbReference type="eggNOG" id="ENOG5030P1E">
    <property type="taxonomic scope" value="Bacteria"/>
</dbReference>
<dbReference type="Proteomes" id="UP000028880">
    <property type="component" value="Unassembled WGS sequence"/>
</dbReference>
<gene>
    <name evidence="6" type="ORF">AWC29_00770</name>
    <name evidence="5" type="ORF">BN973_05697</name>
</gene>
<dbReference type="EMBL" id="LQPY01000023">
    <property type="protein sequence ID" value="ORX03234.1"/>
    <property type="molecule type" value="Genomic_DNA"/>
</dbReference>
<evidence type="ECO:0000256" key="4">
    <source>
        <dbReference type="ARBA" id="ARBA00023186"/>
    </source>
</evidence>
<keyword evidence="5" id="KW-0238">DNA-binding</keyword>
<dbReference type="OrthoDB" id="4695573at2"/>
<reference evidence="5" key="2">
    <citation type="submission" date="2014-04" db="EMBL/GenBank/DDBJ databases">
        <authorList>
            <person name="Urmite Genomes U."/>
        </authorList>
    </citation>
    <scope>NUCLEOTIDE SEQUENCE</scope>
    <source>
        <strain evidence="5">DSM 44626</strain>
    </source>
</reference>
<sequence length="277" mass="30299">MTNRYDAVEVDAHQAWFLADHLRVGAYPWMLAITAPYVDPAEREPFNQRCLAELAEAGVIDAEGDIKPSVAQAVKTVCQPRQWLEWRTMIDPEQILRGVLARTSPPDAVVALRYAQMVTLTPLQLTHSEAIVPIITAGLPPDQPPARFEEFSLPMDTGKAIDDRVARGADLMEALVELGIPEREAEIMEVARAGDRITVELTAHEATNGAHHHTDVSVNIISTEVGQILVSPTPGQPRAGGVSIFAPAEPFSIAMAVRDLTERLPSGSWFPDENFSI</sequence>
<dbReference type="AlphaFoldDB" id="A0A024K5G3"/>
<dbReference type="GO" id="GO:0005737">
    <property type="term" value="C:cytoplasm"/>
    <property type="evidence" value="ECO:0007669"/>
    <property type="project" value="UniProtKB-SubCell"/>
</dbReference>
<evidence type="ECO:0000256" key="2">
    <source>
        <dbReference type="ARBA" id="ARBA00006411"/>
    </source>
</evidence>
<name>A0A024K5G3_9MYCO</name>
<keyword evidence="3" id="KW-0963">Cytoplasm</keyword>
<dbReference type="STRING" id="47839.BN973_05697"/>
<dbReference type="Pfam" id="PF14011">
    <property type="entry name" value="ESX-1_EspG"/>
    <property type="match status" value="1"/>
</dbReference>
<dbReference type="GO" id="GO:0003677">
    <property type="term" value="F:DNA binding"/>
    <property type="evidence" value="ECO:0007669"/>
    <property type="project" value="UniProtKB-KW"/>
</dbReference>
<accession>A0A024K5G3</accession>
<dbReference type="EMBL" id="HG964447">
    <property type="protein sequence ID" value="CDO91290.1"/>
    <property type="molecule type" value="Genomic_DNA"/>
</dbReference>
<reference evidence="6 7" key="3">
    <citation type="submission" date="2016-01" db="EMBL/GenBank/DDBJ databases">
        <title>The new phylogeny of the genus Mycobacterium.</title>
        <authorList>
            <person name="Tarcisio F."/>
            <person name="Conor M."/>
            <person name="Antonella G."/>
            <person name="Elisabetta G."/>
            <person name="Giulia F.S."/>
            <person name="Sara T."/>
            <person name="Anna F."/>
            <person name="Clotilde B."/>
            <person name="Roberto B."/>
            <person name="Veronica D.S."/>
            <person name="Fabio R."/>
            <person name="Monica P."/>
            <person name="Olivier J."/>
            <person name="Enrico T."/>
            <person name="Nicola S."/>
        </authorList>
    </citation>
    <scope>NUCLEOTIDE SEQUENCE [LARGE SCALE GENOMIC DNA]</scope>
    <source>
        <strain evidence="6 7">DSM 44626</strain>
    </source>
</reference>
<comment type="similarity">
    <text evidence="2">Belongs to the EspG family.</text>
</comment>
<dbReference type="InterPro" id="IPR025734">
    <property type="entry name" value="EspG"/>
</dbReference>
<comment type="subcellular location">
    <subcellularLocation>
        <location evidence="1">Cytoplasm</location>
    </subcellularLocation>
</comment>
<reference evidence="5" key="1">
    <citation type="journal article" date="2014" name="Genome Announc.">
        <title>Draft Genome Sequence of Mycobacterium triplex DSM 44626.</title>
        <authorList>
            <person name="Sassi M."/>
            <person name="Croce O."/>
            <person name="Robert C."/>
            <person name="Raoult D."/>
            <person name="Drancourt M."/>
        </authorList>
    </citation>
    <scope>NUCLEOTIDE SEQUENCE [LARGE SCALE GENOMIC DNA]</scope>
    <source>
        <strain evidence="5">DSM 44626</strain>
    </source>
</reference>
<organism evidence="5">
    <name type="scientific">Mycobacterium triplex</name>
    <dbReference type="NCBI Taxonomy" id="47839"/>
    <lineage>
        <taxon>Bacteria</taxon>
        <taxon>Bacillati</taxon>
        <taxon>Actinomycetota</taxon>
        <taxon>Actinomycetes</taxon>
        <taxon>Mycobacteriales</taxon>
        <taxon>Mycobacteriaceae</taxon>
        <taxon>Mycobacterium</taxon>
        <taxon>Mycobacterium simiae complex</taxon>
    </lineage>
</organism>
<dbReference type="HOGENOM" id="CLU_073321_0_0_11"/>
<dbReference type="Proteomes" id="UP000193710">
    <property type="component" value="Unassembled WGS sequence"/>
</dbReference>
<evidence type="ECO:0000313" key="7">
    <source>
        <dbReference type="Proteomes" id="UP000193710"/>
    </source>
</evidence>
<evidence type="ECO:0000313" key="6">
    <source>
        <dbReference type="EMBL" id="ORX03234.1"/>
    </source>
</evidence>
<evidence type="ECO:0000256" key="3">
    <source>
        <dbReference type="ARBA" id="ARBA00022490"/>
    </source>
</evidence>